<dbReference type="Proteomes" id="UP000239415">
    <property type="component" value="Unassembled WGS sequence"/>
</dbReference>
<evidence type="ECO:0000256" key="1">
    <source>
        <dbReference type="SAM" id="SignalP"/>
    </source>
</evidence>
<evidence type="ECO:0008006" key="4">
    <source>
        <dbReference type="Google" id="ProtNLM"/>
    </source>
</evidence>
<organism evidence="2 3">
    <name type="scientific">Actinoplanes italicus</name>
    <dbReference type="NCBI Taxonomy" id="113567"/>
    <lineage>
        <taxon>Bacteria</taxon>
        <taxon>Bacillati</taxon>
        <taxon>Actinomycetota</taxon>
        <taxon>Actinomycetes</taxon>
        <taxon>Micromonosporales</taxon>
        <taxon>Micromonosporaceae</taxon>
        <taxon>Actinoplanes</taxon>
    </lineage>
</organism>
<feature type="signal peptide" evidence="1">
    <location>
        <begin position="1"/>
        <end position="19"/>
    </location>
</feature>
<dbReference type="RefSeq" id="WP_170153727.1">
    <property type="nucleotide sequence ID" value="NZ_BOMO01000023.1"/>
</dbReference>
<dbReference type="InterPro" id="IPR013784">
    <property type="entry name" value="Carb-bd-like_fold"/>
</dbReference>
<sequence length="123" mass="12721">MTRSLLGRLALAAATGLLAAGSLAAPAAASGTGVLEGTFTTVTGAPVADSMISVWVGDGSDVWTHLWTDTTGHYEVSLPSGGYLLAFDVHTGGQWSPRTLDRAEAQVYTVVEGETLTVDEQQL</sequence>
<evidence type="ECO:0000313" key="3">
    <source>
        <dbReference type="Proteomes" id="UP000239415"/>
    </source>
</evidence>
<dbReference type="AlphaFoldDB" id="A0A2T0KPW4"/>
<dbReference type="SUPFAM" id="SSF49452">
    <property type="entry name" value="Starch-binding domain-like"/>
    <property type="match status" value="1"/>
</dbReference>
<protein>
    <recommendedName>
        <fullName evidence="4">Carboxypeptidase family protein</fullName>
    </recommendedName>
</protein>
<accession>A0A2T0KPW4</accession>
<evidence type="ECO:0000313" key="2">
    <source>
        <dbReference type="EMBL" id="PRX25776.1"/>
    </source>
</evidence>
<gene>
    <name evidence="2" type="ORF">CLV67_101496</name>
</gene>
<dbReference type="EMBL" id="PVMZ01000001">
    <property type="protein sequence ID" value="PRX25776.1"/>
    <property type="molecule type" value="Genomic_DNA"/>
</dbReference>
<name>A0A2T0KPW4_9ACTN</name>
<comment type="caution">
    <text evidence="2">The sequence shown here is derived from an EMBL/GenBank/DDBJ whole genome shotgun (WGS) entry which is preliminary data.</text>
</comment>
<keyword evidence="1" id="KW-0732">Signal</keyword>
<keyword evidence="3" id="KW-1185">Reference proteome</keyword>
<reference evidence="2 3" key="1">
    <citation type="submission" date="2018-03" db="EMBL/GenBank/DDBJ databases">
        <title>Genomic Encyclopedia of Archaeal and Bacterial Type Strains, Phase II (KMG-II): from individual species to whole genera.</title>
        <authorList>
            <person name="Goeker M."/>
        </authorList>
    </citation>
    <scope>NUCLEOTIDE SEQUENCE [LARGE SCALE GENOMIC DNA]</scope>
    <source>
        <strain evidence="2 3">DSM 43146</strain>
    </source>
</reference>
<feature type="chain" id="PRO_5038991415" description="Carboxypeptidase family protein" evidence="1">
    <location>
        <begin position="20"/>
        <end position="123"/>
    </location>
</feature>
<proteinExistence type="predicted"/>
<dbReference type="GO" id="GO:0030246">
    <property type="term" value="F:carbohydrate binding"/>
    <property type="evidence" value="ECO:0007669"/>
    <property type="project" value="InterPro"/>
</dbReference>